<dbReference type="NCBIfam" id="TIGR01575">
    <property type="entry name" value="rimI"/>
    <property type="match status" value="1"/>
</dbReference>
<dbReference type="EC" id="2.3.1.266" evidence="5"/>
<dbReference type="GO" id="GO:0008999">
    <property type="term" value="F:protein-N-terminal-alanine acetyltransferase activity"/>
    <property type="evidence" value="ECO:0007669"/>
    <property type="project" value="UniProtKB-EC"/>
</dbReference>
<reference evidence="7 9" key="1">
    <citation type="journal article" date="2016" name="Front. Microbiol.">
        <title>Genome Sequence of the Piezophilic, Mesophilic Sulfate-Reducing Bacterium Desulfovibrio indicus J2T.</title>
        <authorList>
            <person name="Cao J."/>
            <person name="Maignien L."/>
            <person name="Shao Z."/>
            <person name="Alain K."/>
            <person name="Jebbar M."/>
        </authorList>
    </citation>
    <scope>NUCLEOTIDE SEQUENCE [LARGE SCALE GENOMIC DNA]</scope>
    <source>
        <strain evidence="7 9">J2</strain>
    </source>
</reference>
<evidence type="ECO:0000256" key="3">
    <source>
        <dbReference type="ARBA" id="ARBA00022679"/>
    </source>
</evidence>
<dbReference type="Proteomes" id="UP000055611">
    <property type="component" value="Chromosome"/>
</dbReference>
<dbReference type="PANTHER" id="PTHR43420">
    <property type="entry name" value="ACETYLTRANSFERASE"/>
    <property type="match status" value="1"/>
</dbReference>
<keyword evidence="9" id="KW-1185">Reference proteome</keyword>
<keyword evidence="4" id="KW-0012">Acyltransferase</keyword>
<dbReference type="EMBL" id="CP014206">
    <property type="protein sequence ID" value="AMK11804.1"/>
    <property type="molecule type" value="Genomic_DNA"/>
</dbReference>
<protein>
    <recommendedName>
        <fullName evidence="5">[Ribosomal protein bS18]-alanine N-acetyltransferase</fullName>
        <ecNumber evidence="5">2.3.1.266</ecNumber>
    </recommendedName>
</protein>
<name>A0A126QPF9_9BACT</name>
<evidence type="ECO:0000313" key="7">
    <source>
        <dbReference type="EMBL" id="AMK11804.1"/>
    </source>
</evidence>
<dbReference type="CDD" id="cd04301">
    <property type="entry name" value="NAT_SF"/>
    <property type="match status" value="1"/>
</dbReference>
<comment type="function">
    <text evidence="5">Acetylates the N-terminal alanine of ribosomal protein bS18.</text>
</comment>
<gene>
    <name evidence="7" type="ORF">AWY79_12110</name>
    <name evidence="8" type="ORF">EDC59_106160</name>
</gene>
<dbReference type="SUPFAM" id="SSF55729">
    <property type="entry name" value="Acyl-CoA N-acyltransferases (Nat)"/>
    <property type="match status" value="1"/>
</dbReference>
<dbReference type="Proteomes" id="UP000295506">
    <property type="component" value="Unassembled WGS sequence"/>
</dbReference>
<reference evidence="8 10" key="2">
    <citation type="submission" date="2019-03" db="EMBL/GenBank/DDBJ databases">
        <title>Genomic Encyclopedia of Type Strains, Phase IV (KMG-IV): sequencing the most valuable type-strain genomes for metagenomic binning, comparative biology and taxonomic classification.</title>
        <authorList>
            <person name="Goeker M."/>
        </authorList>
    </citation>
    <scope>NUCLEOTIDE SEQUENCE [LARGE SCALE GENOMIC DNA]</scope>
    <source>
        <strain evidence="8 10">DSM 101483</strain>
    </source>
</reference>
<dbReference type="AlphaFoldDB" id="A0A126QPF9"/>
<comment type="similarity">
    <text evidence="1 5">Belongs to the acetyltransferase family. RimI subfamily.</text>
</comment>
<evidence type="ECO:0000313" key="9">
    <source>
        <dbReference type="Proteomes" id="UP000055611"/>
    </source>
</evidence>
<dbReference type="RefSeq" id="WP_066804212.1">
    <property type="nucleotide sequence ID" value="NZ_CP014206.1"/>
</dbReference>
<dbReference type="PROSITE" id="PS51186">
    <property type="entry name" value="GNAT"/>
    <property type="match status" value="1"/>
</dbReference>
<proteinExistence type="inferred from homology"/>
<evidence type="ECO:0000259" key="6">
    <source>
        <dbReference type="PROSITE" id="PS51186"/>
    </source>
</evidence>
<sequence>MTDAVIDLGVSDVDDLIELEGRCFEYHWTRDQFLLGLESGAYRIIGVRRGAILAGYMAFSMIEDEMEILNLAVHPDHRRQGLGEALLARSFEICAAEGVTKSFLDVKVSNDPALALYRKFGYKKIGVRKKYYPDTREDALLFRYDF</sequence>
<evidence type="ECO:0000313" key="8">
    <source>
        <dbReference type="EMBL" id="TDT88346.1"/>
    </source>
</evidence>
<dbReference type="EMBL" id="SOBK01000006">
    <property type="protein sequence ID" value="TDT88346.1"/>
    <property type="molecule type" value="Genomic_DNA"/>
</dbReference>
<dbReference type="InterPro" id="IPR050680">
    <property type="entry name" value="YpeA/RimI_acetyltransf"/>
</dbReference>
<dbReference type="PANTHER" id="PTHR43420:SF44">
    <property type="entry name" value="ACETYLTRANSFERASE YPEA"/>
    <property type="match status" value="1"/>
</dbReference>
<dbReference type="InterPro" id="IPR000182">
    <property type="entry name" value="GNAT_dom"/>
</dbReference>
<accession>A0A126QPF9</accession>
<evidence type="ECO:0000313" key="10">
    <source>
        <dbReference type="Proteomes" id="UP000295506"/>
    </source>
</evidence>
<keyword evidence="3" id="KW-0808">Transferase</keyword>
<dbReference type="GO" id="GO:0005737">
    <property type="term" value="C:cytoplasm"/>
    <property type="evidence" value="ECO:0007669"/>
    <property type="project" value="UniProtKB-SubCell"/>
</dbReference>
<dbReference type="OrthoDB" id="529907at2"/>
<organism evidence="8 10">
    <name type="scientific">Pseudodesulfovibrio indicus</name>
    <dbReference type="NCBI Taxonomy" id="1716143"/>
    <lineage>
        <taxon>Bacteria</taxon>
        <taxon>Pseudomonadati</taxon>
        <taxon>Thermodesulfobacteriota</taxon>
        <taxon>Desulfovibrionia</taxon>
        <taxon>Desulfovibrionales</taxon>
        <taxon>Desulfovibrionaceae</taxon>
    </lineage>
</organism>
<dbReference type="InterPro" id="IPR006464">
    <property type="entry name" value="AcTrfase_RimI/Ard1"/>
</dbReference>
<evidence type="ECO:0000256" key="1">
    <source>
        <dbReference type="ARBA" id="ARBA00005395"/>
    </source>
</evidence>
<evidence type="ECO:0000256" key="2">
    <source>
        <dbReference type="ARBA" id="ARBA00022490"/>
    </source>
</evidence>
<keyword evidence="2 5" id="KW-0963">Cytoplasm</keyword>
<dbReference type="Pfam" id="PF00583">
    <property type="entry name" value="Acetyltransf_1"/>
    <property type="match status" value="1"/>
</dbReference>
<dbReference type="Gene3D" id="3.40.630.30">
    <property type="match status" value="1"/>
</dbReference>
<evidence type="ECO:0000256" key="5">
    <source>
        <dbReference type="RuleBase" id="RU363094"/>
    </source>
</evidence>
<comment type="catalytic activity">
    <reaction evidence="5">
        <text>N-terminal L-alanyl-[ribosomal protein bS18] + acetyl-CoA = N-terminal N(alpha)-acetyl-L-alanyl-[ribosomal protein bS18] + CoA + H(+)</text>
        <dbReference type="Rhea" id="RHEA:43756"/>
        <dbReference type="Rhea" id="RHEA-COMP:10676"/>
        <dbReference type="Rhea" id="RHEA-COMP:10677"/>
        <dbReference type="ChEBI" id="CHEBI:15378"/>
        <dbReference type="ChEBI" id="CHEBI:57287"/>
        <dbReference type="ChEBI" id="CHEBI:57288"/>
        <dbReference type="ChEBI" id="CHEBI:64718"/>
        <dbReference type="ChEBI" id="CHEBI:83683"/>
        <dbReference type="EC" id="2.3.1.266"/>
    </reaction>
</comment>
<dbReference type="InterPro" id="IPR016181">
    <property type="entry name" value="Acyl_CoA_acyltransferase"/>
</dbReference>
<dbReference type="KEGG" id="dej:AWY79_12110"/>
<evidence type="ECO:0000256" key="4">
    <source>
        <dbReference type="ARBA" id="ARBA00023315"/>
    </source>
</evidence>
<feature type="domain" description="N-acetyltransferase" evidence="6">
    <location>
        <begin position="3"/>
        <end position="146"/>
    </location>
</feature>
<comment type="subcellular location">
    <subcellularLocation>
        <location evidence="5">Cytoplasm</location>
    </subcellularLocation>
</comment>